<dbReference type="EMBL" id="CAXDID020000123">
    <property type="protein sequence ID" value="CAL6032798.1"/>
    <property type="molecule type" value="Genomic_DNA"/>
</dbReference>
<evidence type="ECO:0000313" key="1">
    <source>
        <dbReference type="EMBL" id="CAI9966574.1"/>
    </source>
</evidence>
<protein>
    <submittedName>
        <fullName evidence="2">Hypothetical_protein</fullName>
    </submittedName>
</protein>
<evidence type="ECO:0000313" key="3">
    <source>
        <dbReference type="Proteomes" id="UP001642409"/>
    </source>
</evidence>
<accession>A0AA86R621</accession>
<evidence type="ECO:0000313" key="2">
    <source>
        <dbReference type="EMBL" id="CAL6032798.1"/>
    </source>
</evidence>
<comment type="caution">
    <text evidence="1">The sequence shown here is derived from an EMBL/GenBank/DDBJ whole genome shotgun (WGS) entry which is preliminary data.</text>
</comment>
<reference evidence="2 3" key="2">
    <citation type="submission" date="2024-07" db="EMBL/GenBank/DDBJ databases">
        <authorList>
            <person name="Akdeniz Z."/>
        </authorList>
    </citation>
    <scope>NUCLEOTIDE SEQUENCE [LARGE SCALE GENOMIC DNA]</scope>
</reference>
<sequence length="206" mass="23444">MAVKYMDKVIDGVLKILNDPELTSLDFLQTVGEIFCDDDLGMNIVDFENFGLEQNYGLAITKLELENCCNIIPKLNNRNIKELILNNCNVQNIDQLQLDGLVKLCLQQGQGSKCNSKLIYNMTKFNMLTQLSLNGYNDVDISPLSQMIQLNVLSLKLFQIGSQFLFLKINRSSQTTCKFTRFSTLRQLNCVHFTSRIVESVTHTKC</sequence>
<reference evidence="1" key="1">
    <citation type="submission" date="2023-06" db="EMBL/GenBank/DDBJ databases">
        <authorList>
            <person name="Kurt Z."/>
        </authorList>
    </citation>
    <scope>NUCLEOTIDE SEQUENCE</scope>
</reference>
<organism evidence="1">
    <name type="scientific">Hexamita inflata</name>
    <dbReference type="NCBI Taxonomy" id="28002"/>
    <lineage>
        <taxon>Eukaryota</taxon>
        <taxon>Metamonada</taxon>
        <taxon>Diplomonadida</taxon>
        <taxon>Hexamitidae</taxon>
        <taxon>Hexamitinae</taxon>
        <taxon>Hexamita</taxon>
    </lineage>
</organism>
<gene>
    <name evidence="2" type="ORF">HINF_LOCUS34662</name>
    <name evidence="1" type="ORF">HINF_LOCUS54219</name>
</gene>
<dbReference type="AlphaFoldDB" id="A0AA86R621"/>
<name>A0AA86R621_9EUKA</name>
<proteinExistence type="predicted"/>
<dbReference type="EMBL" id="CATOUU010001007">
    <property type="protein sequence ID" value="CAI9966574.1"/>
    <property type="molecule type" value="Genomic_DNA"/>
</dbReference>
<dbReference type="Proteomes" id="UP001642409">
    <property type="component" value="Unassembled WGS sequence"/>
</dbReference>
<keyword evidence="3" id="KW-1185">Reference proteome</keyword>